<feature type="region of interest" description="Disordered" evidence="1">
    <location>
        <begin position="42"/>
        <end position="81"/>
    </location>
</feature>
<evidence type="ECO:0000256" key="2">
    <source>
        <dbReference type="SAM" id="SignalP"/>
    </source>
</evidence>
<feature type="signal peptide" evidence="2">
    <location>
        <begin position="1"/>
        <end position="20"/>
    </location>
</feature>
<organism evidence="3 4">
    <name type="scientific">Acidocella aquatica</name>
    <dbReference type="NCBI Taxonomy" id="1922313"/>
    <lineage>
        <taxon>Bacteria</taxon>
        <taxon>Pseudomonadati</taxon>
        <taxon>Pseudomonadota</taxon>
        <taxon>Alphaproteobacteria</taxon>
        <taxon>Acetobacterales</taxon>
        <taxon>Acidocellaceae</taxon>
        <taxon>Acidocella</taxon>
    </lineage>
</organism>
<evidence type="ECO:0000313" key="4">
    <source>
        <dbReference type="Proteomes" id="UP001156641"/>
    </source>
</evidence>
<evidence type="ECO:0008006" key="5">
    <source>
        <dbReference type="Google" id="ProtNLM"/>
    </source>
</evidence>
<feature type="chain" id="PRO_5045122717" description="DUF2155 domain-containing protein" evidence="2">
    <location>
        <begin position="21"/>
        <end position="182"/>
    </location>
</feature>
<gene>
    <name evidence="3" type="ORF">GCM10010909_15030</name>
</gene>
<dbReference type="InterPro" id="IPR019225">
    <property type="entry name" value="DUF2155"/>
</dbReference>
<dbReference type="Pfam" id="PF09923">
    <property type="entry name" value="DUF2155"/>
    <property type="match status" value="1"/>
</dbReference>
<accession>A0ABQ6A692</accession>
<sequence length="182" mass="18074">MRFCAATAVLTLLAGSLAWGQTDNAVVVPPAPPIVSAPLASPAPVAPPAAQPPPGLVQTQPPPVPAAAATDSSTADAAPATPNNWVVGTTALLGVLDKVDGSTTKISIPAGGQANVGDLQISVQSCVNRPAGQLPDAAIFLTVQPLSNTAGPPLFRGWMVRSTPGATVVGDAGEIFRVMGCS</sequence>
<feature type="compositionally biased region" description="Pro residues" evidence="1">
    <location>
        <begin position="44"/>
        <end position="65"/>
    </location>
</feature>
<dbReference type="RefSeq" id="WP_284257528.1">
    <property type="nucleotide sequence ID" value="NZ_BSOS01000041.1"/>
</dbReference>
<protein>
    <recommendedName>
        <fullName evidence="5">DUF2155 domain-containing protein</fullName>
    </recommendedName>
</protein>
<name>A0ABQ6A692_9PROT</name>
<feature type="compositionally biased region" description="Low complexity" evidence="1">
    <location>
        <begin position="66"/>
        <end position="81"/>
    </location>
</feature>
<evidence type="ECO:0000256" key="1">
    <source>
        <dbReference type="SAM" id="MobiDB-lite"/>
    </source>
</evidence>
<comment type="caution">
    <text evidence="3">The sequence shown here is derived from an EMBL/GenBank/DDBJ whole genome shotgun (WGS) entry which is preliminary data.</text>
</comment>
<evidence type="ECO:0000313" key="3">
    <source>
        <dbReference type="EMBL" id="GLR66823.1"/>
    </source>
</evidence>
<proteinExistence type="predicted"/>
<keyword evidence="4" id="KW-1185">Reference proteome</keyword>
<keyword evidence="2" id="KW-0732">Signal</keyword>
<dbReference type="Proteomes" id="UP001156641">
    <property type="component" value="Unassembled WGS sequence"/>
</dbReference>
<dbReference type="EMBL" id="BSOS01000041">
    <property type="protein sequence ID" value="GLR66823.1"/>
    <property type="molecule type" value="Genomic_DNA"/>
</dbReference>
<reference evidence="4" key="1">
    <citation type="journal article" date="2019" name="Int. J. Syst. Evol. Microbiol.">
        <title>The Global Catalogue of Microorganisms (GCM) 10K type strain sequencing project: providing services to taxonomists for standard genome sequencing and annotation.</title>
        <authorList>
            <consortium name="The Broad Institute Genomics Platform"/>
            <consortium name="The Broad Institute Genome Sequencing Center for Infectious Disease"/>
            <person name="Wu L."/>
            <person name="Ma J."/>
        </authorList>
    </citation>
    <scope>NUCLEOTIDE SEQUENCE [LARGE SCALE GENOMIC DNA]</scope>
    <source>
        <strain evidence="4">NBRC 112502</strain>
    </source>
</reference>